<dbReference type="STRING" id="153971.AWC19_21405"/>
<dbReference type="AlphaFoldDB" id="A0A1X1Z0W5"/>
<dbReference type="NCBIfam" id="TIGR00026">
    <property type="entry name" value="hi_GC_TIGR00026"/>
    <property type="match status" value="1"/>
</dbReference>
<gene>
    <name evidence="1" type="ORF">AWC19_21405</name>
</gene>
<reference evidence="1 2" key="1">
    <citation type="submission" date="2016-01" db="EMBL/GenBank/DDBJ databases">
        <title>The new phylogeny of the genus Mycobacterium.</title>
        <authorList>
            <person name="Tarcisio F."/>
            <person name="Conor M."/>
            <person name="Antonella G."/>
            <person name="Elisabetta G."/>
            <person name="Giulia F.S."/>
            <person name="Sara T."/>
            <person name="Anna F."/>
            <person name="Clotilde B."/>
            <person name="Roberto B."/>
            <person name="Veronica D.S."/>
            <person name="Fabio R."/>
            <person name="Monica P."/>
            <person name="Olivier J."/>
            <person name="Enrico T."/>
            <person name="Nicola S."/>
        </authorList>
    </citation>
    <scope>NUCLEOTIDE SEQUENCE [LARGE SCALE GENOMIC DNA]</scope>
    <source>
        <strain evidence="1 2">DSM 44572</strain>
    </source>
</reference>
<proteinExistence type="predicted"/>
<dbReference type="GO" id="GO:0016491">
    <property type="term" value="F:oxidoreductase activity"/>
    <property type="evidence" value="ECO:0007669"/>
    <property type="project" value="InterPro"/>
</dbReference>
<dbReference type="RefSeq" id="WP_085081124.1">
    <property type="nucleotide sequence ID" value="NZ_JACKRZ010000441.1"/>
</dbReference>
<dbReference type="InterPro" id="IPR012349">
    <property type="entry name" value="Split_barrel_FMN-bd"/>
</dbReference>
<name>A0A1X1Z0W5_9MYCO</name>
<protein>
    <submittedName>
        <fullName evidence="1">Nitroreductase</fullName>
    </submittedName>
</protein>
<dbReference type="EMBL" id="LQPJ01000151">
    <property type="protein sequence ID" value="ORW16972.1"/>
    <property type="molecule type" value="Genomic_DNA"/>
</dbReference>
<dbReference type="InterPro" id="IPR004378">
    <property type="entry name" value="F420H2_quin_Rdtase"/>
</dbReference>
<evidence type="ECO:0000313" key="2">
    <source>
        <dbReference type="Proteomes" id="UP000193529"/>
    </source>
</evidence>
<evidence type="ECO:0000313" key="1">
    <source>
        <dbReference type="EMBL" id="ORW16972.1"/>
    </source>
</evidence>
<sequence length="140" mass="15497">MSTKDHPNNAPGVPMVLPVWFERFQIKYFNRAVKPFARFLPGTATIRHRGRTSGTPYETIITPLRKGNVLAVALAHGKTNWVKNVLAAGEADVAYSRNRVVHVTNPRILPAGYDGPEVQNLPVMARAQLRRIGIFVGDIA</sequence>
<comment type="caution">
    <text evidence="1">The sequence shown here is derived from an EMBL/GenBank/DDBJ whole genome shotgun (WGS) entry which is preliminary data.</text>
</comment>
<accession>A0A1X1Z0W5</accession>
<organism evidence="1 2">
    <name type="scientific">Mycobacterium palustre</name>
    <dbReference type="NCBI Taxonomy" id="153971"/>
    <lineage>
        <taxon>Bacteria</taxon>
        <taxon>Bacillati</taxon>
        <taxon>Actinomycetota</taxon>
        <taxon>Actinomycetes</taxon>
        <taxon>Mycobacteriales</taxon>
        <taxon>Mycobacteriaceae</taxon>
        <taxon>Mycobacterium</taxon>
        <taxon>Mycobacterium simiae complex</taxon>
    </lineage>
</organism>
<dbReference type="Proteomes" id="UP000193529">
    <property type="component" value="Unassembled WGS sequence"/>
</dbReference>
<keyword evidence="2" id="KW-1185">Reference proteome</keyword>
<dbReference type="OrthoDB" id="4377327at2"/>
<dbReference type="Gene3D" id="2.30.110.10">
    <property type="entry name" value="Electron Transport, Fmn-binding Protein, Chain A"/>
    <property type="match status" value="1"/>
</dbReference>